<evidence type="ECO:0000259" key="1">
    <source>
        <dbReference type="Pfam" id="PF09511"/>
    </source>
</evidence>
<dbReference type="VEuPathDB" id="AmoebaDB:FDP41_004890"/>
<organism evidence="2 3">
    <name type="scientific">Naegleria fowleri</name>
    <name type="common">Brain eating amoeba</name>
    <dbReference type="NCBI Taxonomy" id="5763"/>
    <lineage>
        <taxon>Eukaryota</taxon>
        <taxon>Discoba</taxon>
        <taxon>Heterolobosea</taxon>
        <taxon>Tetramitia</taxon>
        <taxon>Eutetramitia</taxon>
        <taxon>Vahlkampfiidae</taxon>
        <taxon>Naegleria</taxon>
    </lineage>
</organism>
<dbReference type="RefSeq" id="XP_044560928.1">
    <property type="nucleotide sequence ID" value="XM_044708354.1"/>
</dbReference>
<dbReference type="InterPro" id="IPR019039">
    <property type="entry name" value="T4-Rnl1-like_N"/>
</dbReference>
<dbReference type="Pfam" id="PF09511">
    <property type="entry name" value="RNA_lig_T4_1"/>
    <property type="match status" value="1"/>
</dbReference>
<protein>
    <recommendedName>
        <fullName evidence="1">T4 RNA ligase 1-like N-terminal domain-containing protein</fullName>
    </recommendedName>
</protein>
<dbReference type="OrthoDB" id="3217513at2759"/>
<gene>
    <name evidence="2" type="ORF">FDP41_004890</name>
</gene>
<comment type="caution">
    <text evidence="2">The sequence shown here is derived from an EMBL/GenBank/DDBJ whole genome shotgun (WGS) entry which is preliminary data.</text>
</comment>
<feature type="domain" description="T4 RNA ligase 1-like N-terminal" evidence="1">
    <location>
        <begin position="83"/>
        <end position="329"/>
    </location>
</feature>
<name>A0A6A5BS21_NAEFO</name>
<reference evidence="2 3" key="1">
    <citation type="journal article" date="2019" name="Sci. Rep.">
        <title>Nanopore sequencing improves the draft genome of the human pathogenic amoeba Naegleria fowleri.</title>
        <authorList>
            <person name="Liechti N."/>
            <person name="Schurch N."/>
            <person name="Bruggmann R."/>
            <person name="Wittwer M."/>
        </authorList>
    </citation>
    <scope>NUCLEOTIDE SEQUENCE [LARGE SCALE GENOMIC DNA]</scope>
    <source>
        <strain evidence="2 3">ATCC 30894</strain>
    </source>
</reference>
<dbReference type="EMBL" id="VFQX01000041">
    <property type="protein sequence ID" value="KAF0976215.1"/>
    <property type="molecule type" value="Genomic_DNA"/>
</dbReference>
<evidence type="ECO:0000313" key="3">
    <source>
        <dbReference type="Proteomes" id="UP000444721"/>
    </source>
</evidence>
<dbReference type="GeneID" id="68112108"/>
<proteinExistence type="predicted"/>
<dbReference type="VEuPathDB" id="AmoebaDB:NfTy_086040"/>
<accession>A0A6A5BS21</accession>
<dbReference type="VEuPathDB" id="AmoebaDB:NF0118440"/>
<keyword evidence="3" id="KW-1185">Reference proteome</keyword>
<dbReference type="OMA" id="LHYNQTR"/>
<dbReference type="AlphaFoldDB" id="A0A6A5BS21"/>
<sequence>MSKQVQSLIHELVNLKKQFFERRQGDAQQFQYEPADLVMFLSEYFKSKYTVNISTHKEYPNRLICLHYNQTRANFENALTRLCRGIIVDLEILEDDEERNGVKIVHMPFSKFFNFNEELSLKFETPLIEKHFTESSVKVYEKLDGSIVNLYYFDSKWRVASSSTPDGSARLGFYSVSSDMEINNRHREKTQTFEFSQLVWDTFHKLNYSLPSEKYQGKYSFTFELTTPKHLLVVQYESDDLVLHGVRDLQTFKEEDPEPFAKEFNWKVAACVKSKYGLNSFKDVERVANDRSPYKHEGFVVCYQSYEEESESGDVLLNFIRVKVKSKEYVKLSLAMFDSVEKRENSFIDIIRKNESSEFLSYFPQFTESFEMLKNHYTKIVTRLNDIQQRVKMNIHELVSKESLHYDSLKESKKRSIHSQAISQAKQRLKLTKTECDMMFSIFNNGDSIQDILKIIPLKRYKTLNTQNISISFVGE</sequence>
<dbReference type="Proteomes" id="UP000444721">
    <property type="component" value="Unassembled WGS sequence"/>
</dbReference>
<evidence type="ECO:0000313" key="2">
    <source>
        <dbReference type="EMBL" id="KAF0976215.1"/>
    </source>
</evidence>